<proteinExistence type="predicted"/>
<name>A0A0A9G0V9_ARUDO</name>
<sequence>MHYRGLIFTGPGMYVNFVPQKWMQSALFFSVPLTFK</sequence>
<reference evidence="1" key="1">
    <citation type="submission" date="2014-09" db="EMBL/GenBank/DDBJ databases">
        <authorList>
            <person name="Magalhaes I.L.F."/>
            <person name="Oliveira U."/>
            <person name="Santos F.R."/>
            <person name="Vidigal T.H.D.A."/>
            <person name="Brescovit A.D."/>
            <person name="Santos A.J."/>
        </authorList>
    </citation>
    <scope>NUCLEOTIDE SEQUENCE</scope>
    <source>
        <tissue evidence="1">Shoot tissue taken approximately 20 cm above the soil surface</tissue>
    </source>
</reference>
<reference evidence="1" key="2">
    <citation type="journal article" date="2015" name="Data Brief">
        <title>Shoot transcriptome of the giant reed, Arundo donax.</title>
        <authorList>
            <person name="Barrero R.A."/>
            <person name="Guerrero F.D."/>
            <person name="Moolhuijzen P."/>
            <person name="Goolsby J.A."/>
            <person name="Tidwell J."/>
            <person name="Bellgard S.E."/>
            <person name="Bellgard M.I."/>
        </authorList>
    </citation>
    <scope>NUCLEOTIDE SEQUENCE</scope>
    <source>
        <tissue evidence="1">Shoot tissue taken approximately 20 cm above the soil surface</tissue>
    </source>
</reference>
<protein>
    <submittedName>
        <fullName evidence="1">Uncharacterized protein</fullName>
    </submittedName>
</protein>
<organism evidence="1">
    <name type="scientific">Arundo donax</name>
    <name type="common">Giant reed</name>
    <name type="synonym">Donax arundinaceus</name>
    <dbReference type="NCBI Taxonomy" id="35708"/>
    <lineage>
        <taxon>Eukaryota</taxon>
        <taxon>Viridiplantae</taxon>
        <taxon>Streptophyta</taxon>
        <taxon>Embryophyta</taxon>
        <taxon>Tracheophyta</taxon>
        <taxon>Spermatophyta</taxon>
        <taxon>Magnoliopsida</taxon>
        <taxon>Liliopsida</taxon>
        <taxon>Poales</taxon>
        <taxon>Poaceae</taxon>
        <taxon>PACMAD clade</taxon>
        <taxon>Arundinoideae</taxon>
        <taxon>Arundineae</taxon>
        <taxon>Arundo</taxon>
    </lineage>
</organism>
<evidence type="ECO:0000313" key="1">
    <source>
        <dbReference type="EMBL" id="JAE18127.1"/>
    </source>
</evidence>
<dbReference type="EMBL" id="GBRH01179769">
    <property type="protein sequence ID" value="JAE18127.1"/>
    <property type="molecule type" value="Transcribed_RNA"/>
</dbReference>
<dbReference type="AlphaFoldDB" id="A0A0A9G0V9"/>
<accession>A0A0A9G0V9</accession>